<comment type="caution">
    <text evidence="1">The sequence shown here is derived from an EMBL/GenBank/DDBJ whole genome shotgun (WGS) entry which is preliminary data.</text>
</comment>
<dbReference type="InterPro" id="IPR012337">
    <property type="entry name" value="RNaseH-like_sf"/>
</dbReference>
<evidence type="ECO:0000313" key="2">
    <source>
        <dbReference type="Proteomes" id="UP000765509"/>
    </source>
</evidence>
<sequence length="97" mass="11135">MDWVTSLPPGGDVSFNAFLVLVHRYSNSPMFLPCDIDETAMDTAIMFWNRAISHTDLLQNIISDRDTNSIQPYGKIFITFLAQIYHSQQHITLKLMD</sequence>
<dbReference type="Proteomes" id="UP000765509">
    <property type="component" value="Unassembled WGS sequence"/>
</dbReference>
<gene>
    <name evidence="1" type="ORF">O181_089407</name>
</gene>
<keyword evidence="2" id="KW-1185">Reference proteome</keyword>
<name>A0A9Q3ITI7_9BASI</name>
<accession>A0A9Q3ITI7</accession>
<reference evidence="1" key="1">
    <citation type="submission" date="2021-03" db="EMBL/GenBank/DDBJ databases">
        <title>Draft genome sequence of rust myrtle Austropuccinia psidii MF-1, a brazilian biotype.</title>
        <authorList>
            <person name="Quecine M.C."/>
            <person name="Pachon D.M.R."/>
            <person name="Bonatelli M.L."/>
            <person name="Correr F.H."/>
            <person name="Franceschini L.M."/>
            <person name="Leite T.F."/>
            <person name="Margarido G.R.A."/>
            <person name="Almeida C.A."/>
            <person name="Ferrarezi J.A."/>
            <person name="Labate C.A."/>
        </authorList>
    </citation>
    <scope>NUCLEOTIDE SEQUENCE</scope>
    <source>
        <strain evidence="1">MF-1</strain>
    </source>
</reference>
<dbReference type="EMBL" id="AVOT02055067">
    <property type="protein sequence ID" value="MBW0549692.1"/>
    <property type="molecule type" value="Genomic_DNA"/>
</dbReference>
<dbReference type="SUPFAM" id="SSF53098">
    <property type="entry name" value="Ribonuclease H-like"/>
    <property type="match status" value="1"/>
</dbReference>
<proteinExistence type="predicted"/>
<evidence type="ECO:0000313" key="1">
    <source>
        <dbReference type="EMBL" id="MBW0549692.1"/>
    </source>
</evidence>
<organism evidence="1 2">
    <name type="scientific">Austropuccinia psidii MF-1</name>
    <dbReference type="NCBI Taxonomy" id="1389203"/>
    <lineage>
        <taxon>Eukaryota</taxon>
        <taxon>Fungi</taxon>
        <taxon>Dikarya</taxon>
        <taxon>Basidiomycota</taxon>
        <taxon>Pucciniomycotina</taxon>
        <taxon>Pucciniomycetes</taxon>
        <taxon>Pucciniales</taxon>
        <taxon>Sphaerophragmiaceae</taxon>
        <taxon>Austropuccinia</taxon>
    </lineage>
</organism>
<protein>
    <submittedName>
        <fullName evidence="1">Uncharacterized protein</fullName>
    </submittedName>
</protein>
<dbReference type="AlphaFoldDB" id="A0A9Q3ITI7"/>